<protein>
    <recommendedName>
        <fullName evidence="3">Retrotransposon Copia-like N-terminal domain-containing protein</fullName>
    </recommendedName>
</protein>
<organism evidence="1 2">
    <name type="scientific">Tagetes erecta</name>
    <name type="common">African marigold</name>
    <dbReference type="NCBI Taxonomy" id="13708"/>
    <lineage>
        <taxon>Eukaryota</taxon>
        <taxon>Viridiplantae</taxon>
        <taxon>Streptophyta</taxon>
        <taxon>Embryophyta</taxon>
        <taxon>Tracheophyta</taxon>
        <taxon>Spermatophyta</taxon>
        <taxon>Magnoliopsida</taxon>
        <taxon>eudicotyledons</taxon>
        <taxon>Gunneridae</taxon>
        <taxon>Pentapetalae</taxon>
        <taxon>asterids</taxon>
        <taxon>campanulids</taxon>
        <taxon>Asterales</taxon>
        <taxon>Asteraceae</taxon>
        <taxon>Asteroideae</taxon>
        <taxon>Heliantheae alliance</taxon>
        <taxon>Tageteae</taxon>
        <taxon>Tagetes</taxon>
    </lineage>
</organism>
<evidence type="ECO:0008006" key="3">
    <source>
        <dbReference type="Google" id="ProtNLM"/>
    </source>
</evidence>
<reference evidence="1" key="1">
    <citation type="journal article" date="2023" name="bioRxiv">
        <title>Improved chromosome-level genome assembly for marigold (Tagetes erecta).</title>
        <authorList>
            <person name="Jiang F."/>
            <person name="Yuan L."/>
            <person name="Wang S."/>
            <person name="Wang H."/>
            <person name="Xu D."/>
            <person name="Wang A."/>
            <person name="Fan W."/>
        </authorList>
    </citation>
    <scope>NUCLEOTIDE SEQUENCE</scope>
    <source>
        <strain evidence="1">WSJ</strain>
        <tissue evidence="1">Leaf</tissue>
    </source>
</reference>
<comment type="caution">
    <text evidence="1">The sequence shown here is derived from an EMBL/GenBank/DDBJ whole genome shotgun (WGS) entry which is preliminary data.</text>
</comment>
<dbReference type="Proteomes" id="UP001229421">
    <property type="component" value="Unassembled WGS sequence"/>
</dbReference>
<dbReference type="AlphaFoldDB" id="A0AAD8NRD4"/>
<evidence type="ECO:0000313" key="2">
    <source>
        <dbReference type="Proteomes" id="UP001229421"/>
    </source>
</evidence>
<dbReference type="EMBL" id="JAUHHV010000007">
    <property type="protein sequence ID" value="KAK1418609.1"/>
    <property type="molecule type" value="Genomic_DNA"/>
</dbReference>
<proteinExistence type="predicted"/>
<dbReference type="PANTHER" id="PTHR37610">
    <property type="entry name" value="CCHC-TYPE DOMAIN-CONTAINING PROTEIN"/>
    <property type="match status" value="1"/>
</dbReference>
<dbReference type="PANTHER" id="PTHR37610:SF103">
    <property type="entry name" value="SERINE_THREONINE-PROTEIN PHOSPHATASE 6 REGULATORY ANKYRIN REPEAT SUBUNIT C-LIKE ISOFORM X1"/>
    <property type="match status" value="1"/>
</dbReference>
<accession>A0AAD8NRD4</accession>
<name>A0AAD8NRD4_TARER</name>
<sequence length="102" mass="11468">MEGSSSTNPRNPLYPYPSHVCAPNVVTVKLSGRDMYEVWKTQMLCLLESHDMLGFINDAADSTSHDHVLWRRSDALVKGWILGSLSEQTLGYIVKSIPNKDF</sequence>
<evidence type="ECO:0000313" key="1">
    <source>
        <dbReference type="EMBL" id="KAK1418609.1"/>
    </source>
</evidence>
<keyword evidence="2" id="KW-1185">Reference proteome</keyword>
<gene>
    <name evidence="1" type="ORF">QVD17_27754</name>
</gene>